<organism evidence="3 4">
    <name type="scientific">Georgenia ruanii</name>
    <dbReference type="NCBI Taxonomy" id="348442"/>
    <lineage>
        <taxon>Bacteria</taxon>
        <taxon>Bacillati</taxon>
        <taxon>Actinomycetota</taxon>
        <taxon>Actinomycetes</taxon>
        <taxon>Micrococcales</taxon>
        <taxon>Bogoriellaceae</taxon>
        <taxon>Georgenia</taxon>
    </lineage>
</organism>
<dbReference type="EMBL" id="WHPD01003518">
    <property type="protein sequence ID" value="MPV90244.1"/>
    <property type="molecule type" value="Genomic_DNA"/>
</dbReference>
<feature type="chain" id="PRO_5029606596" evidence="1">
    <location>
        <begin position="26"/>
        <end position="204"/>
    </location>
</feature>
<gene>
    <name evidence="3" type="ORF">GB882_16345</name>
</gene>
<evidence type="ECO:0000313" key="3">
    <source>
        <dbReference type="EMBL" id="MPV90244.1"/>
    </source>
</evidence>
<protein>
    <submittedName>
        <fullName evidence="3">DUF305 domain-containing protein</fullName>
    </submittedName>
</protein>
<proteinExistence type="predicted"/>
<feature type="signal peptide" evidence="1">
    <location>
        <begin position="1"/>
        <end position="25"/>
    </location>
</feature>
<reference evidence="3 4" key="1">
    <citation type="submission" date="2019-10" db="EMBL/GenBank/DDBJ databases">
        <title>Georgenia wutianyii sp. nov. and Georgenia yuyongxinii sp. nov. isolated from plateau pika (Ochotona curzoniae) in the Qinghai-Tibet plateau of China.</title>
        <authorList>
            <person name="Tian Z."/>
        </authorList>
    </citation>
    <scope>NUCLEOTIDE SEQUENCE [LARGE SCALE GENOMIC DNA]</scope>
    <source>
        <strain evidence="3 4">JCM 15130</strain>
    </source>
</reference>
<keyword evidence="4" id="KW-1185">Reference proteome</keyword>
<dbReference type="PANTHER" id="PTHR36933">
    <property type="entry name" value="SLL0788 PROTEIN"/>
    <property type="match status" value="1"/>
</dbReference>
<keyword evidence="1" id="KW-0732">Signal</keyword>
<evidence type="ECO:0000256" key="1">
    <source>
        <dbReference type="SAM" id="SignalP"/>
    </source>
</evidence>
<comment type="caution">
    <text evidence="3">The sequence shown here is derived from an EMBL/GenBank/DDBJ whole genome shotgun (WGS) entry which is preliminary data.</text>
</comment>
<evidence type="ECO:0000313" key="4">
    <source>
        <dbReference type="Proteomes" id="UP000429644"/>
    </source>
</evidence>
<evidence type="ECO:0000259" key="2">
    <source>
        <dbReference type="Pfam" id="PF03713"/>
    </source>
</evidence>
<feature type="domain" description="DUF305" evidence="2">
    <location>
        <begin position="37"/>
        <end position="195"/>
    </location>
</feature>
<dbReference type="InterPro" id="IPR005183">
    <property type="entry name" value="DUF305_CopM-like"/>
</dbReference>
<sequence>MTVAAVVLLLALAAVIGLIAGSRLAAGPQHPSTASVDAGFARDMGTHHAQAVEMSTIVRERTEDPETRSLALDIALTQQHQLGQMYGWLELWDLPQRSSEPTMAWMSDHTSHAMPPAAPGLMPGMATRAQINQLSAAQGRDAERIFLQLMIPHHEAGVEMAEYAANEAEEPAVRHLATTIVQAQTSELTVLRDMLAKRGGPLKP</sequence>
<accession>A0A7J9V2R8</accession>
<dbReference type="Gene3D" id="1.20.1260.10">
    <property type="match status" value="1"/>
</dbReference>
<dbReference type="InterPro" id="IPR012347">
    <property type="entry name" value="Ferritin-like"/>
</dbReference>
<dbReference type="AlphaFoldDB" id="A0A7J9V2R8"/>
<dbReference type="Proteomes" id="UP000429644">
    <property type="component" value="Unassembled WGS sequence"/>
</dbReference>
<name>A0A7J9V2R8_9MICO</name>
<dbReference type="PANTHER" id="PTHR36933:SF1">
    <property type="entry name" value="SLL0788 PROTEIN"/>
    <property type="match status" value="1"/>
</dbReference>
<dbReference type="Pfam" id="PF03713">
    <property type="entry name" value="DUF305"/>
    <property type="match status" value="1"/>
</dbReference>
<dbReference type="OrthoDB" id="26872at2"/>